<keyword evidence="3" id="KW-1185">Reference proteome</keyword>
<feature type="transmembrane region" description="Helical" evidence="1">
    <location>
        <begin position="51"/>
        <end position="71"/>
    </location>
</feature>
<organism evidence="2 3">
    <name type="scientific">Neisseria musculi</name>
    <dbReference type="NCBI Taxonomy" id="1815583"/>
    <lineage>
        <taxon>Bacteria</taxon>
        <taxon>Pseudomonadati</taxon>
        <taxon>Pseudomonadota</taxon>
        <taxon>Betaproteobacteria</taxon>
        <taxon>Neisseriales</taxon>
        <taxon>Neisseriaceae</taxon>
        <taxon>Neisseria</taxon>
    </lineage>
</organism>
<dbReference type="PANTHER" id="PTHR34351:SF1">
    <property type="entry name" value="SLR1927 PROTEIN"/>
    <property type="match status" value="1"/>
</dbReference>
<dbReference type="Proteomes" id="UP000516412">
    <property type="component" value="Chromosome"/>
</dbReference>
<keyword evidence="1" id="KW-0812">Transmembrane</keyword>
<evidence type="ECO:0008006" key="4">
    <source>
        <dbReference type="Google" id="ProtNLM"/>
    </source>
</evidence>
<sequence length="314" mass="34570">MLPLPKRRLNAVQEGAASAAALHCRPTRLGVGLAVTVLLLWLVGLNYQVNLAYAAAFWLAGFLLVSVLLNLRQLSVFQITAEMPAEVFAGGHAVLELTAAGNTRRLLWLCSGDDLADTHTPPAKLWQAWHIGSDGLPVFQWRIPALMRGYLRIPPLHAASVAPFGVSMVQCVRRWSDEAVVFPAPVPHDVPDIPARSGEADRQRPPAQGGGDLAYLQMHQQGASLQHVAWKTYAKTGEMLDKRFEEPQQAARNTIISYADYPAVSDKERLAGLLCFRVLEAERLGLPYSLELPQRLISPQHGQREKCLTALALW</sequence>
<proteinExistence type="predicted"/>
<gene>
    <name evidence="2" type="ORF">H7A79_0921</name>
</gene>
<evidence type="ECO:0000313" key="2">
    <source>
        <dbReference type="EMBL" id="QNT59821.1"/>
    </source>
</evidence>
<evidence type="ECO:0000313" key="3">
    <source>
        <dbReference type="Proteomes" id="UP000516412"/>
    </source>
</evidence>
<evidence type="ECO:0000256" key="1">
    <source>
        <dbReference type="SAM" id="Phobius"/>
    </source>
</evidence>
<feature type="transmembrane region" description="Helical" evidence="1">
    <location>
        <begin position="29"/>
        <end position="45"/>
    </location>
</feature>
<reference evidence="2" key="1">
    <citation type="submission" date="2024-06" db="EMBL/GenBank/DDBJ databases">
        <title>Complete Genome Sequence of mouse commensal type strain Neisseria musculi.</title>
        <authorList>
            <person name="Thapa E."/>
            <person name="Aluvathingal J."/>
            <person name="Nadendla S."/>
            <person name="Mehta A."/>
            <person name="Tettelin H."/>
            <person name="Weyand N.J."/>
        </authorList>
    </citation>
    <scope>NUCLEOTIDE SEQUENCE</scope>
    <source>
        <strain evidence="2">NW831</strain>
    </source>
</reference>
<name>A0A7H1MDV6_9NEIS</name>
<dbReference type="RefSeq" id="WP_187001240.1">
    <property type="nucleotide sequence ID" value="NZ_CP060414.2"/>
</dbReference>
<keyword evidence="1" id="KW-0472">Membrane</keyword>
<protein>
    <recommendedName>
        <fullName evidence="4">DUF58 domain-containing protein</fullName>
    </recommendedName>
</protein>
<dbReference type="EMBL" id="CP060414">
    <property type="protein sequence ID" value="QNT59821.1"/>
    <property type="molecule type" value="Genomic_DNA"/>
</dbReference>
<accession>A0A7H1MDV6</accession>
<dbReference type="AlphaFoldDB" id="A0A7H1MDV6"/>
<dbReference type="KEGG" id="nmus:H7A79_0921"/>
<keyword evidence="1" id="KW-1133">Transmembrane helix</keyword>
<dbReference type="PANTHER" id="PTHR34351">
    <property type="entry name" value="SLR1927 PROTEIN-RELATED"/>
    <property type="match status" value="1"/>
</dbReference>